<keyword evidence="1" id="KW-1133">Transmembrane helix</keyword>
<feature type="transmembrane region" description="Helical" evidence="1">
    <location>
        <begin position="151"/>
        <end position="178"/>
    </location>
</feature>
<keyword evidence="3" id="KW-1185">Reference proteome</keyword>
<comment type="caution">
    <text evidence="2">The sequence shown here is derived from an EMBL/GenBank/DDBJ whole genome shotgun (WGS) entry which is preliminary data.</text>
</comment>
<accession>A0A4Z2FW35</accession>
<sequence>MTDQKRRPAVENLGDGLHDARTFQIPLVDPSLPLPLLLHLWSTSTSTSSTESLPPLTSPFSLFLLLLLHLLFSSGFLNIRHVHLDGGLLRPRPPGLPPVHLHPHSSWWRLQGGVVELDFGLQVEAVVLRVEVLQVMQRLQRVLHGLVLHRLLLVLEVEVVEVVLLLLLQVVVVLLVVVVHDLLVHVQDELLGLVFEELLKLLGGLLVGHEPVLLGRVDTTVLIISLILQRRA</sequence>
<protein>
    <submittedName>
        <fullName evidence="2">Uncharacterized protein</fullName>
    </submittedName>
</protein>
<keyword evidence="1" id="KW-0812">Transmembrane</keyword>
<evidence type="ECO:0000313" key="2">
    <source>
        <dbReference type="EMBL" id="TNN45437.1"/>
    </source>
</evidence>
<gene>
    <name evidence="2" type="ORF">EYF80_044383</name>
</gene>
<name>A0A4Z2FW35_9TELE</name>
<keyword evidence="1" id="KW-0472">Membrane</keyword>
<dbReference type="AlphaFoldDB" id="A0A4Z2FW35"/>
<organism evidence="2 3">
    <name type="scientific">Liparis tanakae</name>
    <name type="common">Tanaka's snailfish</name>
    <dbReference type="NCBI Taxonomy" id="230148"/>
    <lineage>
        <taxon>Eukaryota</taxon>
        <taxon>Metazoa</taxon>
        <taxon>Chordata</taxon>
        <taxon>Craniata</taxon>
        <taxon>Vertebrata</taxon>
        <taxon>Euteleostomi</taxon>
        <taxon>Actinopterygii</taxon>
        <taxon>Neopterygii</taxon>
        <taxon>Teleostei</taxon>
        <taxon>Neoteleostei</taxon>
        <taxon>Acanthomorphata</taxon>
        <taxon>Eupercaria</taxon>
        <taxon>Perciformes</taxon>
        <taxon>Cottioidei</taxon>
        <taxon>Cottales</taxon>
        <taxon>Liparidae</taxon>
        <taxon>Liparis</taxon>
    </lineage>
</organism>
<evidence type="ECO:0000256" key="1">
    <source>
        <dbReference type="SAM" id="Phobius"/>
    </source>
</evidence>
<evidence type="ECO:0000313" key="3">
    <source>
        <dbReference type="Proteomes" id="UP000314294"/>
    </source>
</evidence>
<dbReference type="EMBL" id="SRLO01000847">
    <property type="protein sequence ID" value="TNN45437.1"/>
    <property type="molecule type" value="Genomic_DNA"/>
</dbReference>
<reference evidence="2 3" key="1">
    <citation type="submission" date="2019-03" db="EMBL/GenBank/DDBJ databases">
        <title>First draft genome of Liparis tanakae, snailfish: a comprehensive survey of snailfish specific genes.</title>
        <authorList>
            <person name="Kim W."/>
            <person name="Song I."/>
            <person name="Jeong J.-H."/>
            <person name="Kim D."/>
            <person name="Kim S."/>
            <person name="Ryu S."/>
            <person name="Song J.Y."/>
            <person name="Lee S.K."/>
        </authorList>
    </citation>
    <scope>NUCLEOTIDE SEQUENCE [LARGE SCALE GENOMIC DNA]</scope>
    <source>
        <tissue evidence="2">Muscle</tissue>
    </source>
</reference>
<dbReference type="Proteomes" id="UP000314294">
    <property type="component" value="Unassembled WGS sequence"/>
</dbReference>
<proteinExistence type="predicted"/>